<evidence type="ECO:0000313" key="4">
    <source>
        <dbReference type="Proteomes" id="UP000326671"/>
    </source>
</evidence>
<dbReference type="Pfam" id="PF02830">
    <property type="entry name" value="V4R"/>
    <property type="match status" value="1"/>
</dbReference>
<gene>
    <name evidence="3" type="ORF">F4V44_25875</name>
</gene>
<dbReference type="InterPro" id="IPR004096">
    <property type="entry name" value="V4R"/>
</dbReference>
<comment type="similarity">
    <text evidence="1">Belongs to the CdaR family.</text>
</comment>
<protein>
    <recommendedName>
        <fullName evidence="2">4-vinyl reductase 4VR domain-containing protein</fullName>
    </recommendedName>
</protein>
<reference evidence="3 4" key="1">
    <citation type="submission" date="2019-09" db="EMBL/GenBank/DDBJ databases">
        <title>Whole genome sequences of isolates from the Mars Exploration Rovers.</title>
        <authorList>
            <person name="Seuylemezian A."/>
            <person name="Vaishampayan P."/>
        </authorList>
    </citation>
    <scope>NUCLEOTIDE SEQUENCE [LARGE SCALE GENOMIC DNA]</scope>
    <source>
        <strain evidence="3 4">MER_TA_151</strain>
    </source>
</reference>
<dbReference type="OrthoDB" id="2601402at2"/>
<evidence type="ECO:0000256" key="1">
    <source>
        <dbReference type="ARBA" id="ARBA00006754"/>
    </source>
</evidence>
<dbReference type="InterPro" id="IPR042070">
    <property type="entry name" value="PucR_C-HTH_sf"/>
</dbReference>
<evidence type="ECO:0000259" key="2">
    <source>
        <dbReference type="SMART" id="SM00989"/>
    </source>
</evidence>
<accession>A0A5J5GVH6</accession>
<dbReference type="Pfam" id="PF13556">
    <property type="entry name" value="HTH_30"/>
    <property type="match status" value="1"/>
</dbReference>
<dbReference type="Gene3D" id="3.30.1380.20">
    <property type="entry name" value="Trafficking protein particle complex subunit 3"/>
    <property type="match status" value="1"/>
</dbReference>
<keyword evidence="4" id="KW-1185">Reference proteome</keyword>
<dbReference type="InterPro" id="IPR010523">
    <property type="entry name" value="XylR_N"/>
</dbReference>
<dbReference type="Pfam" id="PF06505">
    <property type="entry name" value="XylR_N"/>
    <property type="match status" value="1"/>
</dbReference>
<dbReference type="Proteomes" id="UP000326671">
    <property type="component" value="Unassembled WGS sequence"/>
</dbReference>
<dbReference type="InterPro" id="IPR051448">
    <property type="entry name" value="CdaR-like_regulators"/>
</dbReference>
<dbReference type="InterPro" id="IPR024096">
    <property type="entry name" value="NO_sig/Golgi_transp_ligand-bd"/>
</dbReference>
<dbReference type="RefSeq" id="WP_150442859.1">
    <property type="nucleotide sequence ID" value="NZ_VYKL01000062.1"/>
</dbReference>
<dbReference type="Gene3D" id="1.10.10.2840">
    <property type="entry name" value="PucR C-terminal helix-turn-helix domain"/>
    <property type="match status" value="1"/>
</dbReference>
<dbReference type="InterPro" id="IPR025736">
    <property type="entry name" value="PucR_C-HTH_dom"/>
</dbReference>
<proteinExistence type="inferred from homology"/>
<dbReference type="PANTHER" id="PTHR33744">
    <property type="entry name" value="CARBOHYDRATE DIACID REGULATOR"/>
    <property type="match status" value="1"/>
</dbReference>
<dbReference type="AlphaFoldDB" id="A0A5J5GVH6"/>
<dbReference type="SMART" id="SM00989">
    <property type="entry name" value="V4R"/>
    <property type="match status" value="1"/>
</dbReference>
<dbReference type="Pfam" id="PF17853">
    <property type="entry name" value="GGDEF_2"/>
    <property type="match status" value="1"/>
</dbReference>
<comment type="caution">
    <text evidence="3">The sequence shown here is derived from an EMBL/GenBank/DDBJ whole genome shotgun (WGS) entry which is preliminary data.</text>
</comment>
<dbReference type="EMBL" id="VYKL01000062">
    <property type="protein sequence ID" value="KAA9012291.1"/>
    <property type="molecule type" value="Genomic_DNA"/>
</dbReference>
<dbReference type="InterPro" id="IPR041522">
    <property type="entry name" value="CdaR_GGDEF"/>
</dbReference>
<dbReference type="PANTHER" id="PTHR33744:SF1">
    <property type="entry name" value="DNA-BINDING TRANSCRIPTIONAL ACTIVATOR ADER"/>
    <property type="match status" value="1"/>
</dbReference>
<feature type="domain" description="4-vinyl reductase 4VR" evidence="2">
    <location>
        <begin position="117"/>
        <end position="179"/>
    </location>
</feature>
<organism evidence="3 4">
    <name type="scientific">Niallia endozanthoxylica</name>
    <dbReference type="NCBI Taxonomy" id="2036016"/>
    <lineage>
        <taxon>Bacteria</taxon>
        <taxon>Bacillati</taxon>
        <taxon>Bacillota</taxon>
        <taxon>Bacilli</taxon>
        <taxon>Bacillales</taxon>
        <taxon>Bacillaceae</taxon>
        <taxon>Niallia</taxon>
    </lineage>
</organism>
<dbReference type="SUPFAM" id="SSF111126">
    <property type="entry name" value="Ligand-binding domain in the NO signalling and Golgi transport"/>
    <property type="match status" value="1"/>
</dbReference>
<sequence>MKVNELNLAQFYQKLTGENQDLLKERIVTTPTAAIGTLRYELIETIGIERTKGFLLRYGWHSGVHDANLIKEQTFDNKREMLFAGPQMHILHGYLGEVENLTVEVAFDKGTLYHEAIWKNSYEAEEHLKRYGYSNEPVCHHATGYASGYLSTILGKKVITKEVKCKAMGHENCQTVCRTVEEWNGEVDKELKYYEEDSIIDELNETFKKLKIERDNLSKASDVHQKLVKILLGQNDLSSVANTLTQHTKLPVLIENANLDYMALSGIPEEEGVRYSEQLSKVIERKGKKDVNNMNHTILLDFVDHKRLITPIYLQKNIVAFCSFIYKDTTPQEVEKLILEQSSLVCSLYLLNDLTRIQTEQRLQGNLLDDILTNQITHEELSKKAYYIGIQLKAPYFMIAISVFSQDSTMKEQLGFNDHFINELSIFLKSRYINALLGQKSGKIIMLLSEDTMLKSEANKKNFCQTLFDYCSRKYPFHSFRFGISSSSPSIDEVIQLYNESSSALQAANHHQKIVCYDHLGLEGILLQMNNESLEKFIQKKLGRLIEEDKNKDMELTKTLYYFLSNNCNINKTARVMNFSVTGVRYRVHKINEILDTDINLPDVGYQIYLFLKLLIHWGKLDIDFNPSIDLHID</sequence>
<name>A0A5J5GVH6_9BACI</name>
<evidence type="ECO:0000313" key="3">
    <source>
        <dbReference type="EMBL" id="KAA9012291.1"/>
    </source>
</evidence>